<organism evidence="1 2">
    <name type="scientific">Yarrowia lipolytica</name>
    <name type="common">Candida lipolytica</name>
    <dbReference type="NCBI Taxonomy" id="4952"/>
    <lineage>
        <taxon>Eukaryota</taxon>
        <taxon>Fungi</taxon>
        <taxon>Dikarya</taxon>
        <taxon>Ascomycota</taxon>
        <taxon>Saccharomycotina</taxon>
        <taxon>Dipodascomycetes</taxon>
        <taxon>Dipodascales</taxon>
        <taxon>Dipodascales incertae sedis</taxon>
        <taxon>Yarrowia</taxon>
    </lineage>
</organism>
<dbReference type="AlphaFoldDB" id="A0A1D8NBG8"/>
<gene>
    <name evidence="1" type="ORF">YALI1_C23723g</name>
</gene>
<dbReference type="RefSeq" id="XP_068138540.1">
    <property type="nucleotide sequence ID" value="XM_068282439.1"/>
</dbReference>
<reference evidence="1 2" key="1">
    <citation type="journal article" date="2016" name="PLoS ONE">
        <title>Sequence Assembly of Yarrowia lipolytica Strain W29/CLIB89 Shows Transposable Element Diversity.</title>
        <authorList>
            <person name="Magnan C."/>
            <person name="Yu J."/>
            <person name="Chang I."/>
            <person name="Jahn E."/>
            <person name="Kanomata Y."/>
            <person name="Wu J."/>
            <person name="Zeller M."/>
            <person name="Oakes M."/>
            <person name="Baldi P."/>
            <person name="Sandmeyer S."/>
        </authorList>
    </citation>
    <scope>NUCLEOTIDE SEQUENCE [LARGE SCALE GENOMIC DNA]</scope>
    <source>
        <strain evidence="2">CLIB89(W29)</strain>
    </source>
</reference>
<evidence type="ECO:0000313" key="1">
    <source>
        <dbReference type="EMBL" id="AOW02975.1"/>
    </source>
</evidence>
<protein>
    <submittedName>
        <fullName evidence="1">Uncharacterized protein</fullName>
    </submittedName>
</protein>
<dbReference type="VEuPathDB" id="FungiDB:YALI1_C23723g"/>
<dbReference type="Proteomes" id="UP000182444">
    <property type="component" value="Chromosome 1C"/>
</dbReference>
<dbReference type="EMBL" id="CP017555">
    <property type="protein sequence ID" value="AOW02975.1"/>
    <property type="molecule type" value="Genomic_DNA"/>
</dbReference>
<name>A0A1D8NBG8_YARLL</name>
<sequence>MSYTTYVHTYILVRLALMEVLVPSDRAMYSASAVDSAIDFSLLDRQHENQHTLIVLRWEDFSGPRINLE</sequence>
<accession>A0A1D8NBG8</accession>
<dbReference type="GeneID" id="94583066"/>
<proteinExistence type="predicted"/>
<evidence type="ECO:0000313" key="2">
    <source>
        <dbReference type="Proteomes" id="UP000182444"/>
    </source>
</evidence>